<dbReference type="EMBL" id="JAFNEN010005282">
    <property type="protein sequence ID" value="KAG8170527.1"/>
    <property type="molecule type" value="Genomic_DNA"/>
</dbReference>
<comment type="caution">
    <text evidence="2">The sequence shown here is derived from an EMBL/GenBank/DDBJ whole genome shotgun (WGS) entry which is preliminary data.</text>
</comment>
<name>A0AAV6TFT8_9ARAC</name>
<keyword evidence="3" id="KW-1185">Reference proteome</keyword>
<evidence type="ECO:0000313" key="3">
    <source>
        <dbReference type="Proteomes" id="UP000827092"/>
    </source>
</evidence>
<accession>A0AAV6TFT8</accession>
<protein>
    <submittedName>
        <fullName evidence="2">Uncharacterized protein</fullName>
    </submittedName>
</protein>
<organism evidence="2 3">
    <name type="scientific">Oedothorax gibbosus</name>
    <dbReference type="NCBI Taxonomy" id="931172"/>
    <lineage>
        <taxon>Eukaryota</taxon>
        <taxon>Metazoa</taxon>
        <taxon>Ecdysozoa</taxon>
        <taxon>Arthropoda</taxon>
        <taxon>Chelicerata</taxon>
        <taxon>Arachnida</taxon>
        <taxon>Araneae</taxon>
        <taxon>Araneomorphae</taxon>
        <taxon>Entelegynae</taxon>
        <taxon>Araneoidea</taxon>
        <taxon>Linyphiidae</taxon>
        <taxon>Erigoninae</taxon>
        <taxon>Oedothorax</taxon>
    </lineage>
</organism>
<evidence type="ECO:0000256" key="1">
    <source>
        <dbReference type="SAM" id="MobiDB-lite"/>
    </source>
</evidence>
<reference evidence="2 3" key="1">
    <citation type="journal article" date="2022" name="Nat. Ecol. Evol.">
        <title>A masculinizing supergene underlies an exaggerated male reproductive morph in a spider.</title>
        <authorList>
            <person name="Hendrickx F."/>
            <person name="De Corte Z."/>
            <person name="Sonet G."/>
            <person name="Van Belleghem S.M."/>
            <person name="Kostlbacher S."/>
            <person name="Vangestel C."/>
        </authorList>
    </citation>
    <scope>NUCLEOTIDE SEQUENCE [LARGE SCALE GENOMIC DNA]</scope>
    <source>
        <strain evidence="2">W744_W776</strain>
    </source>
</reference>
<sequence>KPKNKKPAPKRSFEDELGDTSRTAVKKFRYE</sequence>
<gene>
    <name evidence="2" type="ORF">JTE90_022541</name>
</gene>
<feature type="non-terminal residue" evidence="2">
    <location>
        <position position="1"/>
    </location>
</feature>
<evidence type="ECO:0000313" key="2">
    <source>
        <dbReference type="EMBL" id="KAG8170527.1"/>
    </source>
</evidence>
<dbReference type="AlphaFoldDB" id="A0AAV6TFT8"/>
<proteinExistence type="predicted"/>
<dbReference type="Proteomes" id="UP000827092">
    <property type="component" value="Unassembled WGS sequence"/>
</dbReference>
<feature type="region of interest" description="Disordered" evidence="1">
    <location>
        <begin position="1"/>
        <end position="31"/>
    </location>
</feature>